<keyword evidence="1" id="KW-0812">Transmembrane</keyword>
<dbReference type="InterPro" id="IPR018704">
    <property type="entry name" value="SecYEG/CpoB_TPR"/>
</dbReference>
<dbReference type="Proteomes" id="UP000317496">
    <property type="component" value="Chromosome"/>
</dbReference>
<sequence>MLSKGYQKNWESSGLCYHSAIRVRYAPFSVRVADRVWRFVSAEFGVANFIEEVDEEVRRDRAAKAWKRWSPFFIGFVIVILAGVAGYELWKGWQADRTAAAGARFSSALGLAQAGKNTEAATAFADLARGDAAGYAQLARFQQAANLIEAKDITGAIAAYDNIAGDSRATSGFRDLARYLAVFHGLDQLPLDQAKQRLSAITSDSPWAANARELGAIAEFKAGNVEEARRQLTALADDPLVPAGLRGRAAELLAALGGPVQ</sequence>
<keyword evidence="4" id="KW-1185">Reference proteome</keyword>
<gene>
    <name evidence="3" type="ORF">FNB15_19550</name>
</gene>
<dbReference type="OrthoDB" id="7173339at2"/>
<dbReference type="AlphaFoldDB" id="A0A516H6I2"/>
<feature type="domain" description="Ancillary SecYEG translocon subunit/Cell division coordinator CpoB TPR" evidence="2">
    <location>
        <begin position="66"/>
        <end position="230"/>
    </location>
</feature>
<keyword evidence="1" id="KW-0472">Membrane</keyword>
<evidence type="ECO:0000313" key="3">
    <source>
        <dbReference type="EMBL" id="QDO99335.1"/>
    </source>
</evidence>
<feature type="transmembrane region" description="Helical" evidence="1">
    <location>
        <begin position="69"/>
        <end position="90"/>
    </location>
</feature>
<accession>A0A516H6I2</accession>
<reference evidence="3 4" key="1">
    <citation type="submission" date="2019-07" db="EMBL/GenBank/DDBJ databases">
        <title>Genome sequencing for Ferrovibrio sp. K5.</title>
        <authorList>
            <person name="Park S.-J."/>
        </authorList>
    </citation>
    <scope>NUCLEOTIDE SEQUENCE [LARGE SCALE GENOMIC DNA]</scope>
    <source>
        <strain evidence="3 4">K5</strain>
    </source>
</reference>
<protein>
    <submittedName>
        <fullName evidence="3">Tetratricopeptide repeat protein</fullName>
    </submittedName>
</protein>
<dbReference type="KEGG" id="fer:FNB15_19550"/>
<proteinExistence type="predicted"/>
<evidence type="ECO:0000259" key="2">
    <source>
        <dbReference type="Pfam" id="PF09976"/>
    </source>
</evidence>
<name>A0A516H6I2_9PROT</name>
<evidence type="ECO:0000313" key="4">
    <source>
        <dbReference type="Proteomes" id="UP000317496"/>
    </source>
</evidence>
<evidence type="ECO:0000256" key="1">
    <source>
        <dbReference type="SAM" id="Phobius"/>
    </source>
</evidence>
<keyword evidence="1" id="KW-1133">Transmembrane helix</keyword>
<dbReference type="Pfam" id="PF09976">
    <property type="entry name" value="TPR_21"/>
    <property type="match status" value="1"/>
</dbReference>
<organism evidence="3 4">
    <name type="scientific">Ferrovibrio terrae</name>
    <dbReference type="NCBI Taxonomy" id="2594003"/>
    <lineage>
        <taxon>Bacteria</taxon>
        <taxon>Pseudomonadati</taxon>
        <taxon>Pseudomonadota</taxon>
        <taxon>Alphaproteobacteria</taxon>
        <taxon>Rhodospirillales</taxon>
        <taxon>Rhodospirillaceae</taxon>
        <taxon>Ferrovibrio</taxon>
    </lineage>
</organism>
<dbReference type="EMBL" id="CP041636">
    <property type="protein sequence ID" value="QDO99335.1"/>
    <property type="molecule type" value="Genomic_DNA"/>
</dbReference>